<name>A0AAD7Z665_DIPPU</name>
<proteinExistence type="predicted"/>
<feature type="non-terminal residue" evidence="1">
    <location>
        <position position="132"/>
    </location>
</feature>
<dbReference type="EMBL" id="JASPKZ010010651">
    <property type="protein sequence ID" value="KAJ9574223.1"/>
    <property type="molecule type" value="Genomic_DNA"/>
</dbReference>
<protein>
    <submittedName>
        <fullName evidence="1">Uncharacterized protein</fullName>
    </submittedName>
</protein>
<accession>A0AAD7Z665</accession>
<evidence type="ECO:0000313" key="2">
    <source>
        <dbReference type="Proteomes" id="UP001233999"/>
    </source>
</evidence>
<reference evidence="1" key="1">
    <citation type="journal article" date="2023" name="IScience">
        <title>Live-bearing cockroach genome reveals convergent evolutionary mechanisms linked to viviparity in insects and beyond.</title>
        <authorList>
            <person name="Fouks B."/>
            <person name="Harrison M.C."/>
            <person name="Mikhailova A.A."/>
            <person name="Marchal E."/>
            <person name="English S."/>
            <person name="Carruthers M."/>
            <person name="Jennings E.C."/>
            <person name="Chiamaka E.L."/>
            <person name="Frigard R.A."/>
            <person name="Pippel M."/>
            <person name="Attardo G.M."/>
            <person name="Benoit J.B."/>
            <person name="Bornberg-Bauer E."/>
            <person name="Tobe S.S."/>
        </authorList>
    </citation>
    <scope>NUCLEOTIDE SEQUENCE</scope>
    <source>
        <strain evidence="1">Stay&amp;Tobe</strain>
    </source>
</reference>
<organism evidence="1 2">
    <name type="scientific">Diploptera punctata</name>
    <name type="common">Pacific beetle cockroach</name>
    <dbReference type="NCBI Taxonomy" id="6984"/>
    <lineage>
        <taxon>Eukaryota</taxon>
        <taxon>Metazoa</taxon>
        <taxon>Ecdysozoa</taxon>
        <taxon>Arthropoda</taxon>
        <taxon>Hexapoda</taxon>
        <taxon>Insecta</taxon>
        <taxon>Pterygota</taxon>
        <taxon>Neoptera</taxon>
        <taxon>Polyneoptera</taxon>
        <taxon>Dictyoptera</taxon>
        <taxon>Blattodea</taxon>
        <taxon>Blaberoidea</taxon>
        <taxon>Blaberidae</taxon>
        <taxon>Diplopterinae</taxon>
        <taxon>Diploptera</taxon>
    </lineage>
</organism>
<comment type="caution">
    <text evidence="1">The sequence shown here is derived from an EMBL/GenBank/DDBJ whole genome shotgun (WGS) entry which is preliminary data.</text>
</comment>
<dbReference type="Proteomes" id="UP001233999">
    <property type="component" value="Unassembled WGS sequence"/>
</dbReference>
<evidence type="ECO:0000313" key="1">
    <source>
        <dbReference type="EMBL" id="KAJ9574223.1"/>
    </source>
</evidence>
<dbReference type="AlphaFoldDB" id="A0AAD7Z665"/>
<gene>
    <name evidence="1" type="ORF">L9F63_008404</name>
</gene>
<reference evidence="1" key="2">
    <citation type="submission" date="2023-05" db="EMBL/GenBank/DDBJ databases">
        <authorList>
            <person name="Fouks B."/>
        </authorList>
    </citation>
    <scope>NUCLEOTIDE SEQUENCE</scope>
    <source>
        <strain evidence="1">Stay&amp;Tobe</strain>
        <tissue evidence="1">Testes</tissue>
    </source>
</reference>
<feature type="non-terminal residue" evidence="1">
    <location>
        <position position="1"/>
    </location>
</feature>
<keyword evidence="2" id="KW-1185">Reference proteome</keyword>
<sequence>NQPVEQGTNQQPATTSQYNKGILYLSLTCGTNKPICHAQVDRISNQPDILDLSCTSGSNQQSASRTRVLYTFHVHTDLTNNLAAELGYSRLVTCHTQVDLTSNRPVELTYYILLNTDLTSNLAVEQGYSRLV</sequence>